<dbReference type="Gene3D" id="3.60.110.10">
    <property type="entry name" value="Carbon-nitrogen hydrolase"/>
    <property type="match status" value="1"/>
</dbReference>
<dbReference type="PANTHER" id="PTHR23088:SF27">
    <property type="entry name" value="DEAMINATED GLUTATHIONE AMIDASE"/>
    <property type="match status" value="1"/>
</dbReference>
<name>A0ABY1NRJ4_9BACT</name>
<dbReference type="InterPro" id="IPR036526">
    <property type="entry name" value="C-N_Hydrolase_sf"/>
</dbReference>
<dbReference type="SUPFAM" id="SSF56317">
    <property type="entry name" value="Carbon-nitrogen hydrolase"/>
    <property type="match status" value="1"/>
</dbReference>
<dbReference type="PROSITE" id="PS50263">
    <property type="entry name" value="CN_HYDROLASE"/>
    <property type="match status" value="1"/>
</dbReference>
<comment type="caution">
    <text evidence="2">The sequence shown here is derived from an EMBL/GenBank/DDBJ whole genome shotgun (WGS) entry which is preliminary data.</text>
</comment>
<evidence type="ECO:0000313" key="3">
    <source>
        <dbReference type="Proteomes" id="UP001157911"/>
    </source>
</evidence>
<feature type="domain" description="CN hydrolase" evidence="1">
    <location>
        <begin position="10"/>
        <end position="238"/>
    </location>
</feature>
<evidence type="ECO:0000313" key="2">
    <source>
        <dbReference type="EMBL" id="SMP14261.1"/>
    </source>
</evidence>
<proteinExistence type="predicted"/>
<dbReference type="Pfam" id="PF00795">
    <property type="entry name" value="CN_hydrolase"/>
    <property type="match status" value="1"/>
</dbReference>
<dbReference type="EMBL" id="FXUB01000003">
    <property type="protein sequence ID" value="SMP14261.1"/>
    <property type="molecule type" value="Genomic_DNA"/>
</dbReference>
<sequence>MEGSYLKKTFKAACIQFETEDGNFEKNYNKFLSLFNLTENAQLIVLPELFLTGFCYDKLTEAAVFSEKVVSHILEFSKGLNAVFVYTVIEKVNNSFFNSVHVVENGNVLLSRPKIKLFSPMKEDKYFKPGSIKDLKAVKTSIGTIAPIVCFELRFFELFLKLLQQEAEIFTVSAQWGKARKEHWEILTIARAIETQRFVVAANGSGKMAGCSAIIDPWGRTLAKTYDGNSMISAQIELFKIKQVEKKLPIKREEIL</sequence>
<evidence type="ECO:0000259" key="1">
    <source>
        <dbReference type="PROSITE" id="PS50263"/>
    </source>
</evidence>
<protein>
    <submittedName>
        <fullName evidence="2">Predicted amidohydrolase</fullName>
    </submittedName>
</protein>
<gene>
    <name evidence="2" type="ORF">SAMN06265339_1312</name>
</gene>
<dbReference type="PANTHER" id="PTHR23088">
    <property type="entry name" value="NITRILASE-RELATED"/>
    <property type="match status" value="1"/>
</dbReference>
<keyword evidence="3" id="KW-1185">Reference proteome</keyword>
<dbReference type="InterPro" id="IPR003010">
    <property type="entry name" value="C-N_Hydrolase"/>
</dbReference>
<organism evidence="2 3">
    <name type="scientific">Desulfurobacterium pacificum</name>
    <dbReference type="NCBI Taxonomy" id="240166"/>
    <lineage>
        <taxon>Bacteria</taxon>
        <taxon>Pseudomonadati</taxon>
        <taxon>Aquificota</taxon>
        <taxon>Aquificia</taxon>
        <taxon>Desulfurobacteriales</taxon>
        <taxon>Desulfurobacteriaceae</taxon>
        <taxon>Desulfurobacterium</taxon>
    </lineage>
</organism>
<accession>A0ABY1NRJ4</accession>
<dbReference type="RefSeq" id="WP_283400767.1">
    <property type="nucleotide sequence ID" value="NZ_FXUB01000003.1"/>
</dbReference>
<dbReference type="Proteomes" id="UP001157911">
    <property type="component" value="Unassembled WGS sequence"/>
</dbReference>
<reference evidence="2 3" key="1">
    <citation type="submission" date="2017-05" db="EMBL/GenBank/DDBJ databases">
        <authorList>
            <person name="Varghese N."/>
            <person name="Submissions S."/>
        </authorList>
    </citation>
    <scope>NUCLEOTIDE SEQUENCE [LARGE SCALE GENOMIC DNA]</scope>
    <source>
        <strain evidence="2 3">DSM 15522</strain>
    </source>
</reference>